<sequence length="86" mass="9084">MTFTEIREAITSRMTAQTAIPADAVTYPNGPVFNPSGRAIWARLNDISGLSGANEIGAGAVVHRTGMIIIQLFVPAGSRSLLITQT</sequence>
<dbReference type="Pfam" id="PF13554">
    <property type="entry name" value="Phage_tail_terminator_5"/>
    <property type="match status" value="1"/>
</dbReference>
<dbReference type="AlphaFoldDB" id="A0A7X2MTG3"/>
<comment type="caution">
    <text evidence="1">The sequence shown here is derived from an EMBL/GenBank/DDBJ whole genome shotgun (WGS) entry which is preliminary data.</text>
</comment>
<dbReference type="InterPro" id="IPR025395">
    <property type="entry name" value="Phage_tail_terminator-like"/>
</dbReference>
<proteinExistence type="predicted"/>
<feature type="non-terminal residue" evidence="1">
    <location>
        <position position="86"/>
    </location>
</feature>
<dbReference type="Gene3D" id="3.30.2000.20">
    <property type="match status" value="1"/>
</dbReference>
<dbReference type="Proteomes" id="UP000461948">
    <property type="component" value="Unassembled WGS sequence"/>
</dbReference>
<name>A0A7X2MTG3_ENTAG</name>
<evidence type="ECO:0000313" key="2">
    <source>
        <dbReference type="Proteomes" id="UP000461948"/>
    </source>
</evidence>
<reference evidence="1 2" key="1">
    <citation type="submission" date="2019-11" db="EMBL/GenBank/DDBJ databases">
        <title>Draft Genome Sequence of Plant Growth-Promoting Rhizosphere-Associated Bacteria.</title>
        <authorList>
            <person name="Vasilyev I.Y."/>
            <person name="Radchenko V."/>
            <person name="Ilnitskaya E.V."/>
        </authorList>
    </citation>
    <scope>NUCLEOTIDE SEQUENCE [LARGE SCALE GENOMIC DNA]</scope>
    <source>
        <strain evidence="1 2">VRA_MhP_f</strain>
    </source>
</reference>
<protein>
    <submittedName>
        <fullName evidence="1">Electron transfer flavoprotein subunit beta</fullName>
    </submittedName>
</protein>
<gene>
    <name evidence="1" type="ORF">GKC49_29435</name>
</gene>
<accession>A0A7X2MTG3</accession>
<evidence type="ECO:0000313" key="1">
    <source>
        <dbReference type="EMBL" id="MSE19077.1"/>
    </source>
</evidence>
<organism evidence="1 2">
    <name type="scientific">Enterobacter agglomerans</name>
    <name type="common">Erwinia herbicola</name>
    <name type="synonym">Pantoea agglomerans</name>
    <dbReference type="NCBI Taxonomy" id="549"/>
    <lineage>
        <taxon>Bacteria</taxon>
        <taxon>Pseudomonadati</taxon>
        <taxon>Pseudomonadota</taxon>
        <taxon>Gammaproteobacteria</taxon>
        <taxon>Enterobacterales</taxon>
        <taxon>Erwiniaceae</taxon>
        <taxon>Pantoea</taxon>
        <taxon>Pantoea agglomerans group</taxon>
    </lineage>
</organism>
<dbReference type="EMBL" id="WKLC01002362">
    <property type="protein sequence ID" value="MSE19077.1"/>
    <property type="molecule type" value="Genomic_DNA"/>
</dbReference>